<keyword evidence="10" id="KW-1185">Reference proteome</keyword>
<keyword evidence="3" id="KW-1003">Cell membrane</keyword>
<feature type="transmembrane region" description="Helical" evidence="8">
    <location>
        <begin position="64"/>
        <end position="94"/>
    </location>
</feature>
<feature type="transmembrane region" description="Helical" evidence="8">
    <location>
        <begin position="407"/>
        <end position="427"/>
    </location>
</feature>
<dbReference type="InterPro" id="IPR048279">
    <property type="entry name" value="MdtK-like"/>
</dbReference>
<feature type="transmembrane region" description="Helical" evidence="8">
    <location>
        <begin position="338"/>
        <end position="358"/>
    </location>
</feature>
<dbReference type="GO" id="GO:0015297">
    <property type="term" value="F:antiporter activity"/>
    <property type="evidence" value="ECO:0007669"/>
    <property type="project" value="InterPro"/>
</dbReference>
<dbReference type="InterPro" id="IPR002528">
    <property type="entry name" value="MATE_fam"/>
</dbReference>
<evidence type="ECO:0000256" key="3">
    <source>
        <dbReference type="ARBA" id="ARBA00022475"/>
    </source>
</evidence>
<keyword evidence="5 8" id="KW-1133">Transmembrane helix</keyword>
<dbReference type="NCBIfam" id="TIGR00797">
    <property type="entry name" value="matE"/>
    <property type="match status" value="1"/>
</dbReference>
<comment type="subcellular location">
    <subcellularLocation>
        <location evidence="1">Cell membrane</location>
        <topology evidence="1">Multi-pass membrane protein</topology>
    </subcellularLocation>
</comment>
<keyword evidence="6 8" id="KW-0472">Membrane</keyword>
<evidence type="ECO:0000256" key="5">
    <source>
        <dbReference type="ARBA" id="ARBA00022989"/>
    </source>
</evidence>
<feature type="transmembrane region" description="Helical" evidence="8">
    <location>
        <begin position="151"/>
        <end position="171"/>
    </location>
</feature>
<dbReference type="PANTHER" id="PTHR43549:SF2">
    <property type="entry name" value="MULTIDRUG RESISTANCE PROTEIN NORM-RELATED"/>
    <property type="match status" value="1"/>
</dbReference>
<feature type="transmembrane region" description="Helical" evidence="8">
    <location>
        <begin position="215"/>
        <end position="236"/>
    </location>
</feature>
<dbReference type="Proteomes" id="UP001057580">
    <property type="component" value="Chromosome"/>
</dbReference>
<dbReference type="RefSeq" id="WP_260643368.1">
    <property type="nucleotide sequence ID" value="NZ_CP104003.1"/>
</dbReference>
<evidence type="ECO:0000256" key="7">
    <source>
        <dbReference type="SAM" id="MobiDB-lite"/>
    </source>
</evidence>
<evidence type="ECO:0000256" key="8">
    <source>
        <dbReference type="SAM" id="Phobius"/>
    </source>
</evidence>
<feature type="transmembrane region" description="Helical" evidence="8">
    <location>
        <begin position="305"/>
        <end position="326"/>
    </location>
</feature>
<accession>A0A9E7UCU2</accession>
<feature type="transmembrane region" description="Helical" evidence="8">
    <location>
        <begin position="115"/>
        <end position="139"/>
    </location>
</feature>
<dbReference type="CDD" id="cd13142">
    <property type="entry name" value="MATE_like_12"/>
    <property type="match status" value="1"/>
</dbReference>
<dbReference type="EMBL" id="CP104003">
    <property type="protein sequence ID" value="UWM56254.1"/>
    <property type="molecule type" value="Genomic_DNA"/>
</dbReference>
<dbReference type="KEGG" id="ssai:N0B31_08145"/>
<feature type="transmembrane region" description="Helical" evidence="8">
    <location>
        <begin position="32"/>
        <end position="52"/>
    </location>
</feature>
<evidence type="ECO:0000256" key="2">
    <source>
        <dbReference type="ARBA" id="ARBA00022448"/>
    </source>
</evidence>
<proteinExistence type="predicted"/>
<dbReference type="PANTHER" id="PTHR43549">
    <property type="entry name" value="MULTIDRUG RESISTANCE PROTEIN YPNP-RELATED"/>
    <property type="match status" value="1"/>
</dbReference>
<evidence type="ECO:0000256" key="6">
    <source>
        <dbReference type="ARBA" id="ARBA00023136"/>
    </source>
</evidence>
<protein>
    <submittedName>
        <fullName evidence="9">MATE family efflux transporter</fullName>
    </submittedName>
</protein>
<evidence type="ECO:0000313" key="9">
    <source>
        <dbReference type="EMBL" id="UWM56254.1"/>
    </source>
</evidence>
<feature type="transmembrane region" description="Helical" evidence="8">
    <location>
        <begin position="277"/>
        <end position="299"/>
    </location>
</feature>
<organism evidence="9 10">
    <name type="scientific">Salinirubellus salinus</name>
    <dbReference type="NCBI Taxonomy" id="1364945"/>
    <lineage>
        <taxon>Archaea</taxon>
        <taxon>Methanobacteriati</taxon>
        <taxon>Methanobacteriota</taxon>
        <taxon>Stenosarchaea group</taxon>
        <taxon>Halobacteria</taxon>
        <taxon>Halobacteriales</taxon>
        <taxon>Natronomonadaceae</taxon>
        <taxon>Salinirubellus</taxon>
    </lineage>
</organism>
<dbReference type="AlphaFoldDB" id="A0A9E7UCU2"/>
<evidence type="ECO:0000256" key="4">
    <source>
        <dbReference type="ARBA" id="ARBA00022692"/>
    </source>
</evidence>
<dbReference type="GeneID" id="74942385"/>
<reference evidence="9" key="1">
    <citation type="submission" date="2022-09" db="EMBL/GenBank/DDBJ databases">
        <title>Diverse halophilic archaea isolated from saline environments.</title>
        <authorList>
            <person name="Cui H.-L."/>
        </authorList>
    </citation>
    <scope>NUCLEOTIDE SEQUENCE</scope>
    <source>
        <strain evidence="9">ZS-35-S2</strain>
    </source>
</reference>
<evidence type="ECO:0000313" key="10">
    <source>
        <dbReference type="Proteomes" id="UP001057580"/>
    </source>
</evidence>
<keyword evidence="2" id="KW-0813">Transport</keyword>
<feature type="region of interest" description="Disordered" evidence="7">
    <location>
        <begin position="470"/>
        <end position="493"/>
    </location>
</feature>
<dbReference type="InterPro" id="IPR052031">
    <property type="entry name" value="Membrane_Transporter-Flippase"/>
</dbReference>
<name>A0A9E7UCU2_9EURY</name>
<feature type="compositionally biased region" description="Acidic residues" evidence="7">
    <location>
        <begin position="482"/>
        <end position="493"/>
    </location>
</feature>
<feature type="transmembrane region" description="Helical" evidence="8">
    <location>
        <begin position="439"/>
        <end position="459"/>
    </location>
</feature>
<dbReference type="GO" id="GO:0005886">
    <property type="term" value="C:plasma membrane"/>
    <property type="evidence" value="ECO:0007669"/>
    <property type="project" value="UniProtKB-SubCell"/>
</dbReference>
<feature type="transmembrane region" description="Helical" evidence="8">
    <location>
        <begin position="183"/>
        <end position="203"/>
    </location>
</feature>
<sequence>MSRLDWLREKFATVFRGREQVDLTEGGIAKPLFFLSLPIVVTNLLQTAYNLADTFWLGQFSKEALASITFAFPMVFLLISLGFGVSVAGSVLVAQNVGKGDERQAEFAASQTITFSFVVSAILGILGLLFVGDVLTIFGAEPVVLEGATDYMRVISAGLPLMFGFFVFTALMRGYGDTVTPMLVQFGTVVLNIVIDPLFIFGVPAIGLPQLGVEGAAYATVISRGLAMVVGLAIMFRGNRGVRIHLGDMTPELGYFRRMLDIGVPASIEGTGRAVSVNLMLIIVGLYSTTVVAAFGVGVRVFSTIFLPAIAVARGVETMAGQNIGAGKQDRAQATADFAAKASFVVLALAGVVTFVFAEPIVALFTDGPQVIAEGANFLRIVSPSFGFIGIVRSYSGAFRGAGQTIVAAAISISTLAAIRLPTAWFASQPIGLDLGPTGIWAAFVVSNVLGAGLAFGWFRRGGWRDADATRGVGSPGGDAADGSDADAAPTDD</sequence>
<evidence type="ECO:0000256" key="1">
    <source>
        <dbReference type="ARBA" id="ARBA00004651"/>
    </source>
</evidence>
<gene>
    <name evidence="9" type="ORF">N0B31_08145</name>
</gene>
<dbReference type="Pfam" id="PF01554">
    <property type="entry name" value="MatE"/>
    <property type="match status" value="2"/>
</dbReference>
<feature type="transmembrane region" description="Helical" evidence="8">
    <location>
        <begin position="378"/>
        <end position="395"/>
    </location>
</feature>
<dbReference type="PIRSF" id="PIRSF006603">
    <property type="entry name" value="DinF"/>
    <property type="match status" value="1"/>
</dbReference>
<keyword evidence="4 8" id="KW-0812">Transmembrane</keyword>
<dbReference type="GO" id="GO:0042910">
    <property type="term" value="F:xenobiotic transmembrane transporter activity"/>
    <property type="evidence" value="ECO:0007669"/>
    <property type="project" value="InterPro"/>
</dbReference>